<evidence type="ECO:0000259" key="2">
    <source>
        <dbReference type="Pfam" id="PF20703"/>
    </source>
</evidence>
<proteinExistence type="predicted"/>
<dbReference type="Proteomes" id="UP000286746">
    <property type="component" value="Unassembled WGS sequence"/>
</dbReference>
<evidence type="ECO:0000256" key="1">
    <source>
        <dbReference type="SAM" id="MobiDB-lite"/>
    </source>
</evidence>
<gene>
    <name evidence="3" type="ORF">GKJPGBOP_01934</name>
</gene>
<keyword evidence="4" id="KW-1185">Reference proteome</keyword>
<evidence type="ECO:0000313" key="3">
    <source>
        <dbReference type="EMBL" id="GCD42275.1"/>
    </source>
</evidence>
<sequence>MVRNTADQAPYPGPTRYETGDQDRFFGRDVLIQQLMVMVRERPLPALAGPSGSGESPLRSAGPVAVAVPGDRQPLLKQHLGPSADAVCFINMTVVGRNPGPVCVQHWVQAAGSSRASVVT</sequence>
<dbReference type="AlphaFoldDB" id="A0A401VZ10"/>
<dbReference type="EMBL" id="BHZD01000001">
    <property type="protein sequence ID" value="GCD42275.1"/>
    <property type="molecule type" value="Genomic_DNA"/>
</dbReference>
<comment type="caution">
    <text evidence="3">The sequence shown here is derived from an EMBL/GenBank/DDBJ whole genome shotgun (WGS) entry which is preliminary data.</text>
</comment>
<evidence type="ECO:0000313" key="4">
    <source>
        <dbReference type="Proteomes" id="UP000286746"/>
    </source>
</evidence>
<dbReference type="Pfam" id="PF20703">
    <property type="entry name" value="nSTAND1"/>
    <property type="match status" value="1"/>
</dbReference>
<feature type="region of interest" description="Disordered" evidence="1">
    <location>
        <begin position="1"/>
        <end position="22"/>
    </location>
</feature>
<dbReference type="RefSeq" id="WP_125053690.1">
    <property type="nucleotide sequence ID" value="NZ_BHZD01000001.1"/>
</dbReference>
<accession>A0A401VZ10</accession>
<reference evidence="3 4" key="1">
    <citation type="submission" date="2018-11" db="EMBL/GenBank/DDBJ databases">
        <title>Whole genome sequence of Streptomyces paromomycinus NBRC 15454(T).</title>
        <authorList>
            <person name="Komaki H."/>
            <person name="Tamura T."/>
        </authorList>
    </citation>
    <scope>NUCLEOTIDE SEQUENCE [LARGE SCALE GENOMIC DNA]</scope>
    <source>
        <strain evidence="3 4">NBRC 15454</strain>
    </source>
</reference>
<feature type="domain" description="Novel STAND NTPase 1" evidence="2">
    <location>
        <begin position="10"/>
        <end position="68"/>
    </location>
</feature>
<organism evidence="3 4">
    <name type="scientific">Streptomyces paromomycinus</name>
    <name type="common">Streptomyces rimosus subsp. paromomycinus</name>
    <dbReference type="NCBI Taxonomy" id="92743"/>
    <lineage>
        <taxon>Bacteria</taxon>
        <taxon>Bacillati</taxon>
        <taxon>Actinomycetota</taxon>
        <taxon>Actinomycetes</taxon>
        <taxon>Kitasatosporales</taxon>
        <taxon>Streptomycetaceae</taxon>
        <taxon>Streptomyces</taxon>
    </lineage>
</organism>
<protein>
    <recommendedName>
        <fullName evidence="2">Novel STAND NTPase 1 domain-containing protein</fullName>
    </recommendedName>
</protein>
<name>A0A401VZ10_STREY</name>
<dbReference type="InterPro" id="IPR049052">
    <property type="entry name" value="nSTAND1"/>
</dbReference>